<feature type="transmembrane region" description="Helical" evidence="1">
    <location>
        <begin position="148"/>
        <end position="167"/>
    </location>
</feature>
<gene>
    <name evidence="2" type="ORF">FME95_01100</name>
</gene>
<protein>
    <submittedName>
        <fullName evidence="2">Uncharacterized protein</fullName>
    </submittedName>
</protein>
<keyword evidence="1" id="KW-0472">Membrane</keyword>
<dbReference type="Pfam" id="PF24838">
    <property type="entry name" value="8xMP"/>
    <property type="match status" value="1"/>
</dbReference>
<accession>A0A5C8Z8M6</accession>
<evidence type="ECO:0000313" key="3">
    <source>
        <dbReference type="Proteomes" id="UP000321764"/>
    </source>
</evidence>
<reference evidence="2 3" key="1">
    <citation type="submission" date="2019-07" db="EMBL/GenBank/DDBJ databases">
        <title>Reinekea sp. strain SSH23 genome sequencing and assembly.</title>
        <authorList>
            <person name="Kim I."/>
        </authorList>
    </citation>
    <scope>NUCLEOTIDE SEQUENCE [LARGE SCALE GENOMIC DNA]</scope>
    <source>
        <strain evidence="2 3">SSH23</strain>
    </source>
</reference>
<feature type="transmembrane region" description="Helical" evidence="1">
    <location>
        <begin position="179"/>
        <end position="197"/>
    </location>
</feature>
<name>A0A5C8Z8M6_9GAMM</name>
<dbReference type="OrthoDB" id="9153185at2"/>
<dbReference type="Proteomes" id="UP000321764">
    <property type="component" value="Unassembled WGS sequence"/>
</dbReference>
<dbReference type="AlphaFoldDB" id="A0A5C8Z8M6"/>
<comment type="caution">
    <text evidence="2">The sequence shown here is derived from an EMBL/GenBank/DDBJ whole genome shotgun (WGS) entry which is preliminary data.</text>
</comment>
<organism evidence="2 3">
    <name type="scientific">Reinekea thalattae</name>
    <dbReference type="NCBI Taxonomy" id="2593301"/>
    <lineage>
        <taxon>Bacteria</taxon>
        <taxon>Pseudomonadati</taxon>
        <taxon>Pseudomonadota</taxon>
        <taxon>Gammaproteobacteria</taxon>
        <taxon>Oceanospirillales</taxon>
        <taxon>Saccharospirillaceae</taxon>
        <taxon>Reinekea</taxon>
    </lineage>
</organism>
<sequence length="233" mass="26777">MTNTTTKTLSPEEYTQEFEGKELEAFNQAVDIRKFEIELYWKRATYFWTFIGATFAAFLAVQASASPSRTDLSVFLSCIGIVFSFGWVCVNKGSKYWQENWEKHVDILEDSITGPLYKIELKRNDEMNRRQRASNFITGPAEVSVSKVNILISIYVFLLWIFFLIYSLPEFSKSAGINWYYVVSIILSVIVCISFIWQGKSYKDGLYHIAKKRQSRVKPANNSMQPTANASAD</sequence>
<evidence type="ECO:0000256" key="1">
    <source>
        <dbReference type="SAM" id="Phobius"/>
    </source>
</evidence>
<dbReference type="EMBL" id="VKAD01000001">
    <property type="protein sequence ID" value="TXR53200.1"/>
    <property type="molecule type" value="Genomic_DNA"/>
</dbReference>
<keyword evidence="1" id="KW-0812">Transmembrane</keyword>
<evidence type="ECO:0000313" key="2">
    <source>
        <dbReference type="EMBL" id="TXR53200.1"/>
    </source>
</evidence>
<feature type="transmembrane region" description="Helical" evidence="1">
    <location>
        <begin position="44"/>
        <end position="66"/>
    </location>
</feature>
<dbReference type="InterPro" id="IPR056918">
    <property type="entry name" value="8xMP"/>
</dbReference>
<feature type="transmembrane region" description="Helical" evidence="1">
    <location>
        <begin position="72"/>
        <end position="90"/>
    </location>
</feature>
<proteinExistence type="predicted"/>
<keyword evidence="3" id="KW-1185">Reference proteome</keyword>
<keyword evidence="1" id="KW-1133">Transmembrane helix</keyword>
<dbReference type="RefSeq" id="WP_147712361.1">
    <property type="nucleotide sequence ID" value="NZ_VKAD01000001.1"/>
</dbReference>